<sequence>RIRSGALQYAKAMQMHFRKDITNSEIFVAVLQEEGRGHSCLAQTVPRIIFPENMTIEEGEKLGKEPLTIMRTRLKEVENLVFNTDIRKNKENENYKKYMTSYGLENKNYCDIDLMALPN</sequence>
<gene>
    <name evidence="1" type="ORF">CVV26_02890</name>
</gene>
<dbReference type="Proteomes" id="UP000233414">
    <property type="component" value="Unassembled WGS sequence"/>
</dbReference>
<accession>A0A2N1UMZ3</accession>
<protein>
    <submittedName>
        <fullName evidence="1">Uncharacterized protein</fullName>
    </submittedName>
</protein>
<evidence type="ECO:0000313" key="1">
    <source>
        <dbReference type="EMBL" id="PKL72148.1"/>
    </source>
</evidence>
<reference evidence="1 2" key="1">
    <citation type="journal article" date="2017" name="ISME J.">
        <title>Potential for microbial H2 and metal transformations associated with novel bacteria and archaea in deep terrestrial subsurface sediments.</title>
        <authorList>
            <person name="Hernsdorf A.W."/>
            <person name="Amano Y."/>
            <person name="Miyakawa K."/>
            <person name="Ise K."/>
            <person name="Suzuki Y."/>
            <person name="Anantharaman K."/>
            <person name="Probst A."/>
            <person name="Burstein D."/>
            <person name="Thomas B.C."/>
            <person name="Banfield J.F."/>
        </authorList>
    </citation>
    <scope>NUCLEOTIDE SEQUENCE [LARGE SCALE GENOMIC DNA]</scope>
    <source>
        <strain evidence="1">HGW-Kuenenbacteria-1</strain>
    </source>
</reference>
<dbReference type="EMBL" id="PGYQ01000015">
    <property type="protein sequence ID" value="PKL72148.1"/>
    <property type="molecule type" value="Genomic_DNA"/>
</dbReference>
<organism evidence="1 2">
    <name type="scientific">Candidatus Kuenenbacteria bacterium HGW-Kuenenbacteria-1</name>
    <dbReference type="NCBI Taxonomy" id="2013812"/>
    <lineage>
        <taxon>Bacteria</taxon>
        <taxon>Candidatus Kueneniibacteriota</taxon>
    </lineage>
</organism>
<name>A0A2N1UMZ3_9BACT</name>
<feature type="non-terminal residue" evidence="1">
    <location>
        <position position="1"/>
    </location>
</feature>
<dbReference type="AlphaFoldDB" id="A0A2N1UMZ3"/>
<proteinExistence type="predicted"/>
<comment type="caution">
    <text evidence="1">The sequence shown here is derived from an EMBL/GenBank/DDBJ whole genome shotgun (WGS) entry which is preliminary data.</text>
</comment>
<evidence type="ECO:0000313" key="2">
    <source>
        <dbReference type="Proteomes" id="UP000233414"/>
    </source>
</evidence>